<evidence type="ECO:0000313" key="4">
    <source>
        <dbReference type="Proteomes" id="UP001165270"/>
    </source>
</evidence>
<dbReference type="EMBL" id="JALDAX010000002">
    <property type="protein sequence ID" value="MCI3239421.1"/>
    <property type="molecule type" value="Genomic_DNA"/>
</dbReference>
<protein>
    <recommendedName>
        <fullName evidence="5">Sortase</fullName>
    </recommendedName>
</protein>
<keyword evidence="1" id="KW-0472">Membrane</keyword>
<accession>A0ABS9XDM2</accession>
<reference evidence="3" key="1">
    <citation type="submission" date="2022-03" db="EMBL/GenBank/DDBJ databases">
        <title>Streptomyces 7R015 and 7R016 isolated from Barleria lupulina in Thailand.</title>
        <authorList>
            <person name="Kanchanasin P."/>
            <person name="Phongsopitanun W."/>
            <person name="Tanasupawat S."/>
        </authorList>
    </citation>
    <scope>NUCLEOTIDE SEQUENCE</scope>
    <source>
        <strain evidence="3">7R016</strain>
    </source>
</reference>
<dbReference type="PROSITE" id="PS51257">
    <property type="entry name" value="PROKAR_LIPOPROTEIN"/>
    <property type="match status" value="1"/>
</dbReference>
<dbReference type="Proteomes" id="UP001165270">
    <property type="component" value="Unassembled WGS sequence"/>
</dbReference>
<keyword evidence="2" id="KW-0732">Signal</keyword>
<organism evidence="3 4">
    <name type="scientific">Streptomyces spinosisporus</name>
    <dbReference type="NCBI Taxonomy" id="2927582"/>
    <lineage>
        <taxon>Bacteria</taxon>
        <taxon>Bacillati</taxon>
        <taxon>Actinomycetota</taxon>
        <taxon>Actinomycetes</taxon>
        <taxon>Kitasatosporales</taxon>
        <taxon>Streptomycetaceae</taxon>
        <taxon>Streptomyces</taxon>
    </lineage>
</organism>
<keyword evidence="1" id="KW-1133">Transmembrane helix</keyword>
<feature type="signal peptide" evidence="2">
    <location>
        <begin position="1"/>
        <end position="25"/>
    </location>
</feature>
<dbReference type="RefSeq" id="WP_242708735.1">
    <property type="nucleotide sequence ID" value="NZ_JALDAX010000002.1"/>
</dbReference>
<keyword evidence="4" id="KW-1185">Reference proteome</keyword>
<evidence type="ECO:0000256" key="2">
    <source>
        <dbReference type="SAM" id="SignalP"/>
    </source>
</evidence>
<gene>
    <name evidence="3" type="ORF">MQN93_06780</name>
</gene>
<feature type="transmembrane region" description="Helical" evidence="1">
    <location>
        <begin position="158"/>
        <end position="175"/>
    </location>
</feature>
<name>A0ABS9XDM2_9ACTN</name>
<feature type="chain" id="PRO_5047370990" description="Sortase" evidence="2">
    <location>
        <begin position="26"/>
        <end position="184"/>
    </location>
</feature>
<comment type="caution">
    <text evidence="3">The sequence shown here is derived from an EMBL/GenBank/DDBJ whole genome shotgun (WGS) entry which is preliminary data.</text>
</comment>
<keyword evidence="1" id="KW-0812">Transmembrane</keyword>
<evidence type="ECO:0000313" key="3">
    <source>
        <dbReference type="EMBL" id="MCI3239421.1"/>
    </source>
</evidence>
<evidence type="ECO:0000256" key="1">
    <source>
        <dbReference type="SAM" id="Phobius"/>
    </source>
</evidence>
<sequence length="184" mass="17903">MGSLRLTLCTGLLAACALAPGAPYAADGGGAGVSVVPSSPAPGTDIALHATGCPARTGTAASPAFVADARLTGTDGTLTGDTRVRTSLQPGSYGVTLTCSDTVINGRITVVPQTQHQAPSQTLQHGPAAALPVDANGGAAAHFASVDVRGAGPGTGQAITGLVLAGVAAATVGLLRTRRRRGTD</sequence>
<proteinExistence type="predicted"/>
<evidence type="ECO:0008006" key="5">
    <source>
        <dbReference type="Google" id="ProtNLM"/>
    </source>
</evidence>